<feature type="domain" description="Glycosyltransferase 2-like" evidence="1">
    <location>
        <begin position="14"/>
        <end position="154"/>
    </location>
</feature>
<proteinExistence type="predicted"/>
<protein>
    <recommendedName>
        <fullName evidence="1">Glycosyltransferase 2-like domain-containing protein</fullName>
    </recommendedName>
</protein>
<gene>
    <name evidence="3" type="ORF">FAOAFBCF_00007</name>
    <name evidence="2" type="ORF">GHMBFEBI_00003</name>
</gene>
<dbReference type="CDD" id="cd00761">
    <property type="entry name" value="Glyco_tranf_GTA_type"/>
    <property type="match status" value="1"/>
</dbReference>
<dbReference type="SUPFAM" id="SSF53448">
    <property type="entry name" value="Nucleotide-diphospho-sugar transferases"/>
    <property type="match status" value="1"/>
</dbReference>
<accession>A0A7G9YFM5</accession>
<sequence length="323" mass="37432">MIDGRSHDSDLDLTVAMATFNRKNWAIEALESLERVTIPDRLVWEILVVDNNGSDGTWEALHEYKVNTPLPLRIVKEEKIGLSRARNRIIYEARGEIISLFDDDERFDVNYLCALVEAFSNPEVDMVCGRICLDYETGRPNWIKDEWEGFLSRVDAGDFGFKVEDGNFVFSGGNLAFVKRRVDGWGYFDVNLSRQGKMIIGGGDVKFCKSAFHAGAYIQYEPKILLYHKIPSHRSTKQHLRQLRFRAGEGYGRIEKRSFERQLCGIPYFAIPLLCKMAMKYLRLALIEWDDNAFRQQLNVVFHLGWMYGLWKKWRGDVLIPKT</sequence>
<dbReference type="EMBL" id="MT631218">
    <property type="protein sequence ID" value="QNO46809.1"/>
    <property type="molecule type" value="Genomic_DNA"/>
</dbReference>
<evidence type="ECO:0000313" key="3">
    <source>
        <dbReference type="EMBL" id="QNO46809.1"/>
    </source>
</evidence>
<dbReference type="InterPro" id="IPR050834">
    <property type="entry name" value="Glycosyltransf_2"/>
</dbReference>
<organism evidence="3">
    <name type="scientific">Candidatus Methanogaster sp. ANME-2c ERB4</name>
    <dbReference type="NCBI Taxonomy" id="2759911"/>
    <lineage>
        <taxon>Archaea</taxon>
        <taxon>Methanobacteriati</taxon>
        <taxon>Methanobacteriota</taxon>
        <taxon>Stenosarchaea group</taxon>
        <taxon>Methanomicrobia</taxon>
        <taxon>Methanosarcinales</taxon>
        <taxon>ANME-2 cluster</taxon>
        <taxon>Candidatus Methanogasteraceae</taxon>
        <taxon>Candidatus Methanogaster</taxon>
    </lineage>
</organism>
<dbReference type="AlphaFoldDB" id="A0A7G9YFM5"/>
<dbReference type="Gene3D" id="3.90.550.10">
    <property type="entry name" value="Spore Coat Polysaccharide Biosynthesis Protein SpsA, Chain A"/>
    <property type="match status" value="1"/>
</dbReference>
<dbReference type="InterPro" id="IPR029044">
    <property type="entry name" value="Nucleotide-diphossugar_trans"/>
</dbReference>
<dbReference type="PANTHER" id="PTHR43685">
    <property type="entry name" value="GLYCOSYLTRANSFERASE"/>
    <property type="match status" value="1"/>
</dbReference>
<name>A0A7G9YFM5_9EURY</name>
<dbReference type="PANTHER" id="PTHR43685:SF3">
    <property type="entry name" value="SLR2126 PROTEIN"/>
    <property type="match status" value="1"/>
</dbReference>
<reference evidence="3" key="1">
    <citation type="submission" date="2020-06" db="EMBL/GenBank/DDBJ databases">
        <title>Unique genomic features of the anaerobic methanotrophic archaea.</title>
        <authorList>
            <person name="Chadwick G.L."/>
            <person name="Skennerton C.T."/>
            <person name="Laso-Perez R."/>
            <person name="Leu A.O."/>
            <person name="Speth D.R."/>
            <person name="Yu H."/>
            <person name="Morgan-Lang C."/>
            <person name="Hatzenpichler R."/>
            <person name="Goudeau D."/>
            <person name="Malmstrom R."/>
            <person name="Brazelton W.J."/>
            <person name="Woyke T."/>
            <person name="Hallam S.J."/>
            <person name="Tyson G.W."/>
            <person name="Wegener G."/>
            <person name="Boetius A."/>
            <person name="Orphan V."/>
        </authorList>
    </citation>
    <scope>NUCLEOTIDE SEQUENCE</scope>
</reference>
<dbReference type="InterPro" id="IPR001173">
    <property type="entry name" value="Glyco_trans_2-like"/>
</dbReference>
<evidence type="ECO:0000313" key="2">
    <source>
        <dbReference type="EMBL" id="QNO45269.1"/>
    </source>
</evidence>
<dbReference type="Pfam" id="PF00535">
    <property type="entry name" value="Glycos_transf_2"/>
    <property type="match status" value="1"/>
</dbReference>
<evidence type="ECO:0000259" key="1">
    <source>
        <dbReference type="Pfam" id="PF00535"/>
    </source>
</evidence>
<dbReference type="EMBL" id="MT631090">
    <property type="protein sequence ID" value="QNO45269.1"/>
    <property type="molecule type" value="Genomic_DNA"/>
</dbReference>